<dbReference type="VEuPathDB" id="TriTrypDB:BSAL_00520"/>
<feature type="region of interest" description="Disordered" evidence="1">
    <location>
        <begin position="41"/>
        <end position="98"/>
    </location>
</feature>
<evidence type="ECO:0000313" key="3">
    <source>
        <dbReference type="Proteomes" id="UP000051952"/>
    </source>
</evidence>
<feature type="non-terminal residue" evidence="2">
    <location>
        <position position="1"/>
    </location>
</feature>
<sequence>RSESNEASLTRSMSFHTWTGDSTGTLSRCPSLSTALSLSGAVSNTQRSASPTPTVRQTRTVSLQRTSSLSSSMSTSLTPSPSLTSEVTVTKSPPTQTKSTTLFDCNALGPQNTGAALMEVNTSVLSMDIQLPFLANASSKFVPLGHATNASYPLHDQDRRNGPLLVFLSSQDVDRLTLLQALPLVFNLTFVSPYHFLLPLSY</sequence>
<feature type="compositionally biased region" description="Low complexity" evidence="1">
    <location>
        <begin position="54"/>
        <end position="98"/>
    </location>
</feature>
<evidence type="ECO:0000256" key="1">
    <source>
        <dbReference type="SAM" id="MobiDB-lite"/>
    </source>
</evidence>
<dbReference type="Proteomes" id="UP000051952">
    <property type="component" value="Unassembled WGS sequence"/>
</dbReference>
<name>A0A0S4IN22_BODSA</name>
<gene>
    <name evidence="2" type="ORF">BSAL_00520</name>
</gene>
<organism evidence="2 3">
    <name type="scientific">Bodo saltans</name>
    <name type="common">Flagellated protozoan</name>
    <dbReference type="NCBI Taxonomy" id="75058"/>
    <lineage>
        <taxon>Eukaryota</taxon>
        <taxon>Discoba</taxon>
        <taxon>Euglenozoa</taxon>
        <taxon>Kinetoplastea</taxon>
        <taxon>Metakinetoplastina</taxon>
        <taxon>Eubodonida</taxon>
        <taxon>Bodonidae</taxon>
        <taxon>Bodo</taxon>
    </lineage>
</organism>
<protein>
    <submittedName>
        <fullName evidence="2">Uncharacterized protein</fullName>
    </submittedName>
</protein>
<feature type="compositionally biased region" description="Polar residues" evidence="1">
    <location>
        <begin position="41"/>
        <end position="53"/>
    </location>
</feature>
<keyword evidence="3" id="KW-1185">Reference proteome</keyword>
<dbReference type="AlphaFoldDB" id="A0A0S4IN22"/>
<evidence type="ECO:0000313" key="2">
    <source>
        <dbReference type="EMBL" id="CUF57899.1"/>
    </source>
</evidence>
<proteinExistence type="predicted"/>
<reference evidence="3" key="1">
    <citation type="submission" date="2015-09" db="EMBL/GenBank/DDBJ databases">
        <authorList>
            <consortium name="Pathogen Informatics"/>
        </authorList>
    </citation>
    <scope>NUCLEOTIDE SEQUENCE [LARGE SCALE GENOMIC DNA]</scope>
    <source>
        <strain evidence="3">Lake Konstanz</strain>
    </source>
</reference>
<dbReference type="EMBL" id="CYKH01000360">
    <property type="protein sequence ID" value="CUF57899.1"/>
    <property type="molecule type" value="Genomic_DNA"/>
</dbReference>
<accession>A0A0S4IN22</accession>